<keyword evidence="1" id="KW-1003">Cell membrane</keyword>
<dbReference type="Pfam" id="PF04304">
    <property type="entry name" value="DUF454"/>
    <property type="match status" value="1"/>
</dbReference>
<keyword evidence="2" id="KW-0812">Transmembrane</keyword>
<keyword evidence="1 2" id="KW-0472">Membrane</keyword>
<dbReference type="GO" id="GO:0005886">
    <property type="term" value="C:plasma membrane"/>
    <property type="evidence" value="ECO:0007669"/>
    <property type="project" value="UniProtKB-SubCell"/>
</dbReference>
<dbReference type="InterPro" id="IPR007401">
    <property type="entry name" value="DUF454"/>
</dbReference>
<evidence type="ECO:0000256" key="1">
    <source>
        <dbReference type="PIRNR" id="PIRNR016789"/>
    </source>
</evidence>
<sequence length="135" mass="15761">MQQFKRPLYLAAGWLALLLGAIGVALPLLPTTPFVILAAFFFSKGSERLHQKLLNQPTFGPIIKAWEKYHVIPHKVKLVSTTMMITMVSYPLFFRPFALWLKVLVIFTVFYGMWFVWRYRSEPEFVSVARYMDKV</sequence>
<protein>
    <recommendedName>
        <fullName evidence="1">Inner membrane protein</fullName>
    </recommendedName>
</protein>
<dbReference type="Proteomes" id="UP000191418">
    <property type="component" value="Unassembled WGS sequence"/>
</dbReference>
<dbReference type="RefSeq" id="WP_078745606.1">
    <property type="nucleotide sequence ID" value="NZ_FUXG01000013.1"/>
</dbReference>
<dbReference type="STRING" id="64969.SAMN02745127_02017"/>
<evidence type="ECO:0000313" key="4">
    <source>
        <dbReference type="Proteomes" id="UP000191418"/>
    </source>
</evidence>
<comment type="caution">
    <text evidence="3">The sequence shown here is derived from an EMBL/GenBank/DDBJ whole genome shotgun (WGS) entry which is preliminary data.</text>
</comment>
<evidence type="ECO:0000313" key="3">
    <source>
        <dbReference type="EMBL" id="OPX57110.1"/>
    </source>
</evidence>
<dbReference type="PIRSF" id="PIRSF016789">
    <property type="entry name" value="DUF454"/>
    <property type="match status" value="1"/>
</dbReference>
<comment type="subcellular location">
    <subcellularLocation>
        <location evidence="1">Cell inner membrane</location>
        <topology evidence="1">Multi-pass membrane protein</topology>
    </subcellularLocation>
</comment>
<feature type="transmembrane region" description="Helical" evidence="2">
    <location>
        <begin position="99"/>
        <end position="117"/>
    </location>
</feature>
<organism evidence="3 4">
    <name type="scientific">Oceanospirillum multiglobuliferum</name>
    <dbReference type="NCBI Taxonomy" id="64969"/>
    <lineage>
        <taxon>Bacteria</taxon>
        <taxon>Pseudomonadati</taxon>
        <taxon>Pseudomonadota</taxon>
        <taxon>Gammaproteobacteria</taxon>
        <taxon>Oceanospirillales</taxon>
        <taxon>Oceanospirillaceae</taxon>
        <taxon>Oceanospirillum</taxon>
    </lineage>
</organism>
<gene>
    <name evidence="3" type="ORF">BTE48_01410</name>
</gene>
<evidence type="ECO:0000256" key="2">
    <source>
        <dbReference type="SAM" id="Phobius"/>
    </source>
</evidence>
<dbReference type="EMBL" id="MTSM01000001">
    <property type="protein sequence ID" value="OPX57110.1"/>
    <property type="molecule type" value="Genomic_DNA"/>
</dbReference>
<proteinExistence type="predicted"/>
<keyword evidence="1" id="KW-0997">Cell inner membrane</keyword>
<keyword evidence="4" id="KW-1185">Reference proteome</keyword>
<dbReference type="PANTHER" id="PTHR35813">
    <property type="entry name" value="INNER MEMBRANE PROTEIN YBAN"/>
    <property type="match status" value="1"/>
</dbReference>
<dbReference type="OrthoDB" id="9816293at2"/>
<reference evidence="3 4" key="1">
    <citation type="submission" date="2017-01" db="EMBL/GenBank/DDBJ databases">
        <title>Genome Sequencing of a Marine Spirillum, Oceanospirillum multiglobuliferum ATCC 33336, from Japan.</title>
        <authorList>
            <person name="Carney J.G."/>
            <person name="Trachtenberg A.M."/>
            <person name="Rheaume B.A."/>
            <person name="Linnane J.D."/>
            <person name="Pitts N.L."/>
            <person name="Mykles D.L."/>
            <person name="Maclea K.S."/>
        </authorList>
    </citation>
    <scope>NUCLEOTIDE SEQUENCE [LARGE SCALE GENOMIC DNA]</scope>
    <source>
        <strain evidence="3 4">ATCC 33336</strain>
    </source>
</reference>
<dbReference type="AlphaFoldDB" id="A0A1T4QUN9"/>
<accession>A0A1T4QUN9</accession>
<feature type="transmembrane region" description="Helical" evidence="2">
    <location>
        <begin position="12"/>
        <end position="42"/>
    </location>
</feature>
<keyword evidence="2" id="KW-1133">Transmembrane helix</keyword>
<dbReference type="PANTHER" id="PTHR35813:SF1">
    <property type="entry name" value="INNER MEMBRANE PROTEIN YBAN"/>
    <property type="match status" value="1"/>
</dbReference>
<name>A0A1T4QUN9_9GAMM</name>